<dbReference type="Pfam" id="PF09485">
    <property type="entry name" value="CRISPR_Cse2"/>
    <property type="match status" value="1"/>
</dbReference>
<gene>
    <name evidence="1" type="primary">casB</name>
    <name evidence="1" type="ORF">Ami103574_04820</name>
</gene>
<keyword evidence="2" id="KW-1185">Reference proteome</keyword>
<proteinExistence type="predicted"/>
<dbReference type="NCBIfam" id="TIGR02548">
    <property type="entry name" value="casB_cse2"/>
    <property type="match status" value="1"/>
</dbReference>
<dbReference type="InterPro" id="IPR038287">
    <property type="entry name" value="Cse2_sf"/>
</dbReference>
<dbReference type="RefSeq" id="WP_163065544.1">
    <property type="nucleotide sequence ID" value="NZ_CP048649.1"/>
</dbReference>
<sequence>MSKELYQVTARIIFKLGTRLELSETKAILSRLRNSIGRDVSETVSIWPLVFEEVPLEYLSTSGTPTYQENAILAALQLYALHQQGRSESVHESPGNSVGKALHNIRDLNNTALDRRFNALITSGNFKELTTHLRHLISILKQEKGTKIDYAKLAEDFYWYQMSPESANRMRMRWGQDYYFYQEKEKEGEKDAE</sequence>
<organism evidence="1 2">
    <name type="scientific">Aminipila butyrica</name>
    <dbReference type="NCBI Taxonomy" id="433296"/>
    <lineage>
        <taxon>Bacteria</taxon>
        <taxon>Bacillati</taxon>
        <taxon>Bacillota</taxon>
        <taxon>Clostridia</taxon>
        <taxon>Peptostreptococcales</taxon>
        <taxon>Anaerovoracaceae</taxon>
        <taxon>Aminipila</taxon>
    </lineage>
</organism>
<dbReference type="Proteomes" id="UP000466848">
    <property type="component" value="Chromosome"/>
</dbReference>
<evidence type="ECO:0000313" key="1">
    <source>
        <dbReference type="EMBL" id="QIB68681.1"/>
    </source>
</evidence>
<dbReference type="EMBL" id="CP048649">
    <property type="protein sequence ID" value="QIB68681.1"/>
    <property type="molecule type" value="Genomic_DNA"/>
</dbReference>
<protein>
    <submittedName>
        <fullName evidence="1">Type I-E CRISPR-associated protein Cse2/CasB</fullName>
    </submittedName>
</protein>
<dbReference type="InterPro" id="IPR013382">
    <property type="entry name" value="CRISPR-assoc_prot_Cse2"/>
</dbReference>
<dbReference type="CDD" id="cd09731">
    <property type="entry name" value="Cse2_I-E"/>
    <property type="match status" value="1"/>
</dbReference>
<accession>A0A858BRW0</accession>
<evidence type="ECO:0000313" key="2">
    <source>
        <dbReference type="Proteomes" id="UP000466848"/>
    </source>
</evidence>
<name>A0A858BRW0_9FIRM</name>
<dbReference type="AlphaFoldDB" id="A0A858BRW0"/>
<dbReference type="Gene3D" id="1.10.520.40">
    <property type="entry name" value="CRISPR-associated protein Cse2"/>
    <property type="match status" value="1"/>
</dbReference>
<reference evidence="1 2" key="1">
    <citation type="submission" date="2020-02" db="EMBL/GenBank/DDBJ databases">
        <authorList>
            <person name="Kim Y.B."/>
            <person name="Roh S.W."/>
        </authorList>
    </citation>
    <scope>NUCLEOTIDE SEQUENCE [LARGE SCALE GENOMIC DNA]</scope>
    <source>
        <strain evidence="1 2">DSM 103574</strain>
    </source>
</reference>
<dbReference type="KEGG" id="abut:Ami103574_04820"/>